<evidence type="ECO:0000313" key="4">
    <source>
        <dbReference type="Proteomes" id="UP001174205"/>
    </source>
</evidence>
<organism evidence="3 4">
    <name type="scientific">Paenibacillus vandeheii</name>
    <dbReference type="NCBI Taxonomy" id="3035917"/>
    <lineage>
        <taxon>Bacteria</taxon>
        <taxon>Bacillati</taxon>
        <taxon>Bacillota</taxon>
        <taxon>Bacilli</taxon>
        <taxon>Bacillales</taxon>
        <taxon>Paenibacillaceae</taxon>
        <taxon>Paenibacillus</taxon>
    </lineage>
</organism>
<reference evidence="3" key="1">
    <citation type="submission" date="2023-03" db="EMBL/GenBank/DDBJ databases">
        <title>MT1 and MT2 Draft Genomes of Novel Species.</title>
        <authorList>
            <person name="Venkateswaran K."/>
        </authorList>
    </citation>
    <scope>NUCLEOTIDE SEQUENCE</scope>
    <source>
        <strain evidence="3">F6_3S_P_1C</strain>
    </source>
</reference>
<feature type="region of interest" description="Disordered" evidence="1">
    <location>
        <begin position="24"/>
        <end position="46"/>
    </location>
</feature>
<sequence length="218" mass="25168">MKNVKVILTALLLTASMLGGCSSDTQTNPAVSPPLTSSNTSTTNNEDKYTEYRDQFYAFKENFDPSPQFKLISPDDYIAAGTVSFPDSVTIDKEKTDALTSEVPTKYDLLYKSKKSNMIAKVNFIYLDDVEFKEDSDFITINTISQARNENVIEEYHDLNRPMIDEYFLRYKNKLIVINFVEQVEYQSEAQYQKKASSYVEEQLKFYEVFEKALKENF</sequence>
<evidence type="ECO:0000256" key="2">
    <source>
        <dbReference type="SAM" id="SignalP"/>
    </source>
</evidence>
<keyword evidence="4" id="KW-1185">Reference proteome</keyword>
<feature type="signal peptide" evidence="2">
    <location>
        <begin position="1"/>
        <end position="20"/>
    </location>
</feature>
<comment type="caution">
    <text evidence="3">The sequence shown here is derived from an EMBL/GenBank/DDBJ whole genome shotgun (WGS) entry which is preliminary data.</text>
</comment>
<dbReference type="RefSeq" id="WP_301249294.1">
    <property type="nucleotide sequence ID" value="NZ_JAROCD010000016.1"/>
</dbReference>
<proteinExistence type="predicted"/>
<dbReference type="Proteomes" id="UP001174205">
    <property type="component" value="Unassembled WGS sequence"/>
</dbReference>
<dbReference type="EMBL" id="JAROCD010000016">
    <property type="protein sequence ID" value="MDN4604883.1"/>
    <property type="molecule type" value="Genomic_DNA"/>
</dbReference>
<accession>A0ABT8JI86</accession>
<evidence type="ECO:0000313" key="3">
    <source>
        <dbReference type="EMBL" id="MDN4604883.1"/>
    </source>
</evidence>
<name>A0ABT8JI86_9BACL</name>
<feature type="chain" id="PRO_5047020924" evidence="2">
    <location>
        <begin position="21"/>
        <end position="218"/>
    </location>
</feature>
<evidence type="ECO:0000256" key="1">
    <source>
        <dbReference type="SAM" id="MobiDB-lite"/>
    </source>
</evidence>
<protein>
    <submittedName>
        <fullName evidence="3">Uncharacterized protein</fullName>
    </submittedName>
</protein>
<keyword evidence="2" id="KW-0732">Signal</keyword>
<gene>
    <name evidence="3" type="ORF">P5G61_26900</name>
</gene>
<dbReference type="PROSITE" id="PS51257">
    <property type="entry name" value="PROKAR_LIPOPROTEIN"/>
    <property type="match status" value="1"/>
</dbReference>